<dbReference type="EC" id="3.8.1.2" evidence="2"/>
<keyword evidence="1 2" id="KW-0378">Hydrolase</keyword>
<reference evidence="2 3" key="1">
    <citation type="submission" date="2018-08" db="EMBL/GenBank/DDBJ databases">
        <title>Meiothermus terrae DSM 26712 genome sequencing project.</title>
        <authorList>
            <person name="Da Costa M.S."/>
            <person name="Albuquerque L."/>
            <person name="Raposo P."/>
            <person name="Froufe H.J.C."/>
            <person name="Barroso C.S."/>
            <person name="Egas C."/>
        </authorList>
    </citation>
    <scope>NUCLEOTIDE SEQUENCE [LARGE SCALE GENOMIC DNA]</scope>
    <source>
        <strain evidence="2 3">DSM 26712</strain>
    </source>
</reference>
<name>A0A399EEN4_9DEIN</name>
<dbReference type="InterPro" id="IPR006439">
    <property type="entry name" value="HAD-SF_hydro_IA"/>
</dbReference>
<evidence type="ECO:0000256" key="1">
    <source>
        <dbReference type="ARBA" id="ARBA00022801"/>
    </source>
</evidence>
<dbReference type="InterPro" id="IPR051540">
    <property type="entry name" value="S-2-haloacid_dehalogenase"/>
</dbReference>
<dbReference type="InterPro" id="IPR036412">
    <property type="entry name" value="HAD-like_sf"/>
</dbReference>
<dbReference type="NCBIfam" id="TIGR01509">
    <property type="entry name" value="HAD-SF-IA-v3"/>
    <property type="match status" value="1"/>
</dbReference>
<dbReference type="RefSeq" id="WP_119315549.1">
    <property type="nucleotide sequence ID" value="NZ_QXDL01000109.1"/>
</dbReference>
<protein>
    <submittedName>
        <fullName evidence="2">(S)-2-haloacid dehalogenase 4A</fullName>
        <ecNumber evidence="2">3.8.1.2</ecNumber>
    </submittedName>
</protein>
<sequence length="223" mass="24358">MKRAVLFDVGDTLILGHPKFWLWPLLHERGIAGKADTSRLMEAVMAAYRVYNERHMQATTVETALPVWADFHLTLLSGIGLGEHAEEIVGFLRDNWQNPKVWPLTPGAKEVLGELKGRGYKLGVVSNWDALLPGVLEATGLAPYFDFVAASALVGAAKPDPRIFRVVLEGLGVEPHQALHVGDSPDDLGGAAAAGVEAVLFDPYRRNPEALHELWGVLERLEA</sequence>
<evidence type="ECO:0000313" key="3">
    <source>
        <dbReference type="Proteomes" id="UP000265715"/>
    </source>
</evidence>
<dbReference type="CDD" id="cd16415">
    <property type="entry name" value="HAD_dREG-2_like"/>
    <property type="match status" value="1"/>
</dbReference>
<dbReference type="SFLD" id="SFLDG01129">
    <property type="entry name" value="C1.5:_HAD__Beta-PGM__Phosphata"/>
    <property type="match status" value="1"/>
</dbReference>
<dbReference type="OrthoDB" id="9809962at2"/>
<dbReference type="Gene3D" id="3.40.50.1000">
    <property type="entry name" value="HAD superfamily/HAD-like"/>
    <property type="match status" value="1"/>
</dbReference>
<keyword evidence="3" id="KW-1185">Reference proteome</keyword>
<dbReference type="SUPFAM" id="SSF56784">
    <property type="entry name" value="HAD-like"/>
    <property type="match status" value="1"/>
</dbReference>
<proteinExistence type="predicted"/>
<dbReference type="NCBIfam" id="TIGR01549">
    <property type="entry name" value="HAD-SF-IA-v1"/>
    <property type="match status" value="1"/>
</dbReference>
<dbReference type="InterPro" id="IPR044924">
    <property type="entry name" value="HAD-SF_hydro_IA_REG-2-like_cap"/>
</dbReference>
<dbReference type="PANTHER" id="PTHR43316">
    <property type="entry name" value="HYDROLASE, HALOACID DELAHOGENASE-RELATED"/>
    <property type="match status" value="1"/>
</dbReference>
<dbReference type="InterPro" id="IPR023214">
    <property type="entry name" value="HAD_sf"/>
</dbReference>
<comment type="caution">
    <text evidence="2">The sequence shown here is derived from an EMBL/GenBank/DDBJ whole genome shotgun (WGS) entry which is preliminary data.</text>
</comment>
<organism evidence="2 3">
    <name type="scientific">Calidithermus terrae</name>
    <dbReference type="NCBI Taxonomy" id="1408545"/>
    <lineage>
        <taxon>Bacteria</taxon>
        <taxon>Thermotogati</taxon>
        <taxon>Deinococcota</taxon>
        <taxon>Deinococci</taxon>
        <taxon>Thermales</taxon>
        <taxon>Thermaceae</taxon>
        <taxon>Calidithermus</taxon>
    </lineage>
</organism>
<dbReference type="Gene3D" id="1.10.150.720">
    <property type="entry name" value="Haloacid dehalogenase-like hydrolase"/>
    <property type="match status" value="1"/>
</dbReference>
<dbReference type="SFLD" id="SFLDS00003">
    <property type="entry name" value="Haloacid_Dehalogenase"/>
    <property type="match status" value="1"/>
</dbReference>
<dbReference type="AlphaFoldDB" id="A0A399EEN4"/>
<dbReference type="PRINTS" id="PR00413">
    <property type="entry name" value="HADHALOGNASE"/>
</dbReference>
<dbReference type="Pfam" id="PF00702">
    <property type="entry name" value="Hydrolase"/>
    <property type="match status" value="1"/>
</dbReference>
<evidence type="ECO:0000313" key="2">
    <source>
        <dbReference type="EMBL" id="RIH82785.1"/>
    </source>
</evidence>
<accession>A0A399EEN4</accession>
<gene>
    <name evidence="2" type="primary">hdl IVa</name>
    <name evidence="2" type="ORF">Mterra_02531</name>
</gene>
<dbReference type="Proteomes" id="UP000265715">
    <property type="component" value="Unassembled WGS sequence"/>
</dbReference>
<dbReference type="EMBL" id="QXDL01000109">
    <property type="protein sequence ID" value="RIH82785.1"/>
    <property type="molecule type" value="Genomic_DNA"/>
</dbReference>
<dbReference type="GO" id="GO:0018784">
    <property type="term" value="F:(S)-2-haloacid dehalogenase activity"/>
    <property type="evidence" value="ECO:0007669"/>
    <property type="project" value="UniProtKB-EC"/>
</dbReference>